<feature type="compositionally biased region" description="Basic and acidic residues" evidence="11">
    <location>
        <begin position="561"/>
        <end position="575"/>
    </location>
</feature>
<dbReference type="Proteomes" id="UP000703661">
    <property type="component" value="Unassembled WGS sequence"/>
</dbReference>
<keyword evidence="5" id="KW-0548">Nucleotidyltransferase</keyword>
<keyword evidence="7" id="KW-0506">mRNA capping</keyword>
<evidence type="ECO:0000256" key="2">
    <source>
        <dbReference type="ARBA" id="ARBA00012475"/>
    </source>
</evidence>
<feature type="compositionally biased region" description="Low complexity" evidence="11">
    <location>
        <begin position="710"/>
        <end position="723"/>
    </location>
</feature>
<organism evidence="14 15">
    <name type="scientific">Entomortierella chlamydospora</name>
    <dbReference type="NCBI Taxonomy" id="101097"/>
    <lineage>
        <taxon>Eukaryota</taxon>
        <taxon>Fungi</taxon>
        <taxon>Fungi incertae sedis</taxon>
        <taxon>Mucoromycota</taxon>
        <taxon>Mortierellomycotina</taxon>
        <taxon>Mortierellomycetes</taxon>
        <taxon>Mortierellales</taxon>
        <taxon>Mortierellaceae</taxon>
        <taxon>Entomortierella</taxon>
    </lineage>
</organism>
<feature type="non-terminal residue" evidence="14">
    <location>
        <position position="1"/>
    </location>
</feature>
<feature type="region of interest" description="Disordered" evidence="11">
    <location>
        <begin position="1343"/>
        <end position="1362"/>
    </location>
</feature>
<evidence type="ECO:0000256" key="4">
    <source>
        <dbReference type="ARBA" id="ARBA00022679"/>
    </source>
</evidence>
<keyword evidence="4" id="KW-0808">Transferase</keyword>
<evidence type="ECO:0000313" key="15">
    <source>
        <dbReference type="Proteomes" id="UP000703661"/>
    </source>
</evidence>
<feature type="compositionally biased region" description="Basic residues" evidence="11">
    <location>
        <begin position="980"/>
        <end position="990"/>
    </location>
</feature>
<dbReference type="GO" id="GO:0005634">
    <property type="term" value="C:nucleus"/>
    <property type="evidence" value="ECO:0007669"/>
    <property type="project" value="UniProtKB-SubCell"/>
</dbReference>
<feature type="compositionally biased region" description="Polar residues" evidence="11">
    <location>
        <begin position="1846"/>
        <end position="1857"/>
    </location>
</feature>
<feature type="compositionally biased region" description="Basic and acidic residues" evidence="11">
    <location>
        <begin position="420"/>
        <end position="434"/>
    </location>
</feature>
<keyword evidence="15" id="KW-1185">Reference proteome</keyword>
<evidence type="ECO:0000256" key="11">
    <source>
        <dbReference type="SAM" id="MobiDB-lite"/>
    </source>
</evidence>
<dbReference type="GO" id="GO:0005525">
    <property type="term" value="F:GTP binding"/>
    <property type="evidence" value="ECO:0007669"/>
    <property type="project" value="UniProtKB-KW"/>
</dbReference>
<evidence type="ECO:0000256" key="8">
    <source>
        <dbReference type="ARBA" id="ARBA00023134"/>
    </source>
</evidence>
<feature type="compositionally biased region" description="Polar residues" evidence="11">
    <location>
        <begin position="381"/>
        <end position="390"/>
    </location>
</feature>
<dbReference type="InterPro" id="IPR051029">
    <property type="entry name" value="mRNA_Capping_Enz/RNA_Phosphat"/>
</dbReference>
<feature type="compositionally biased region" description="Low complexity" evidence="11">
    <location>
        <begin position="1384"/>
        <end position="1394"/>
    </location>
</feature>
<feature type="region of interest" description="Disordered" evidence="11">
    <location>
        <begin position="973"/>
        <end position="1123"/>
    </location>
</feature>
<dbReference type="PANTHER" id="PTHR10367:SF17">
    <property type="entry name" value="MRNA-CAPPING ENZYME"/>
    <property type="match status" value="1"/>
</dbReference>
<keyword evidence="8" id="KW-0342">GTP-binding</keyword>
<feature type="region of interest" description="Disordered" evidence="11">
    <location>
        <begin position="354"/>
        <end position="779"/>
    </location>
</feature>
<feature type="compositionally biased region" description="Low complexity" evidence="11">
    <location>
        <begin position="408"/>
        <end position="417"/>
    </location>
</feature>
<keyword evidence="6" id="KW-0547">Nucleotide-binding</keyword>
<keyword evidence="3" id="KW-0507">mRNA processing</keyword>
<dbReference type="GO" id="GO:0005524">
    <property type="term" value="F:ATP binding"/>
    <property type="evidence" value="ECO:0007669"/>
    <property type="project" value="InterPro"/>
</dbReference>
<name>A0A9P6MVX1_9FUNG</name>
<reference evidence="14" key="1">
    <citation type="journal article" date="2020" name="Fungal Divers.">
        <title>Resolving the Mortierellaceae phylogeny through synthesis of multi-gene phylogenetics and phylogenomics.</title>
        <authorList>
            <person name="Vandepol N."/>
            <person name="Liber J."/>
            <person name="Desiro A."/>
            <person name="Na H."/>
            <person name="Kennedy M."/>
            <person name="Barry K."/>
            <person name="Grigoriev I.V."/>
            <person name="Miller A.N."/>
            <person name="O'Donnell K."/>
            <person name="Stajich J.E."/>
            <person name="Bonito G."/>
        </authorList>
    </citation>
    <scope>NUCLEOTIDE SEQUENCE</scope>
    <source>
        <strain evidence="14">NRRL 2769</strain>
    </source>
</reference>
<feature type="compositionally biased region" description="Acidic residues" evidence="11">
    <location>
        <begin position="1277"/>
        <end position="1288"/>
    </location>
</feature>
<dbReference type="InterPro" id="IPR001339">
    <property type="entry name" value="mRNA_cap_enzyme_adenylation"/>
</dbReference>
<feature type="region of interest" description="Disordered" evidence="11">
    <location>
        <begin position="822"/>
        <end position="846"/>
    </location>
</feature>
<feature type="compositionally biased region" description="Basic and acidic residues" evidence="11">
    <location>
        <begin position="1657"/>
        <end position="1668"/>
    </location>
</feature>
<feature type="compositionally biased region" description="Low complexity" evidence="11">
    <location>
        <begin position="1789"/>
        <end position="1825"/>
    </location>
</feature>
<feature type="compositionally biased region" description="Low complexity" evidence="11">
    <location>
        <begin position="1076"/>
        <end position="1094"/>
    </location>
</feature>
<evidence type="ECO:0000256" key="5">
    <source>
        <dbReference type="ARBA" id="ARBA00022695"/>
    </source>
</evidence>
<feature type="compositionally biased region" description="Low complexity" evidence="11">
    <location>
        <begin position="576"/>
        <end position="613"/>
    </location>
</feature>
<dbReference type="CDD" id="cd07895">
    <property type="entry name" value="Adenylation_mRNA_capping"/>
    <property type="match status" value="1"/>
</dbReference>
<comment type="subcellular location">
    <subcellularLocation>
        <location evidence="1">Nucleus</location>
    </subcellularLocation>
</comment>
<dbReference type="InterPro" id="IPR012340">
    <property type="entry name" value="NA-bd_OB-fold"/>
</dbReference>
<evidence type="ECO:0000256" key="7">
    <source>
        <dbReference type="ARBA" id="ARBA00023042"/>
    </source>
</evidence>
<feature type="domain" description="mRNA capping enzyme adenylation" evidence="12">
    <location>
        <begin position="45"/>
        <end position="219"/>
    </location>
</feature>
<comment type="caution">
    <text evidence="14">The sequence shown here is derived from an EMBL/GenBank/DDBJ whole genome shotgun (WGS) entry which is preliminary data.</text>
</comment>
<dbReference type="PANTHER" id="PTHR10367">
    <property type="entry name" value="MRNA-CAPPING ENZYME"/>
    <property type="match status" value="1"/>
</dbReference>
<evidence type="ECO:0000256" key="10">
    <source>
        <dbReference type="ARBA" id="ARBA00044624"/>
    </source>
</evidence>
<feature type="compositionally biased region" description="Low complexity" evidence="11">
    <location>
        <begin position="630"/>
        <end position="647"/>
    </location>
</feature>
<feature type="compositionally biased region" description="Low complexity" evidence="11">
    <location>
        <begin position="1562"/>
        <end position="1591"/>
    </location>
</feature>
<dbReference type="EMBL" id="JAAAID010000660">
    <property type="protein sequence ID" value="KAG0015092.1"/>
    <property type="molecule type" value="Genomic_DNA"/>
</dbReference>
<evidence type="ECO:0000259" key="13">
    <source>
        <dbReference type="Pfam" id="PF03919"/>
    </source>
</evidence>
<evidence type="ECO:0000259" key="12">
    <source>
        <dbReference type="Pfam" id="PF01331"/>
    </source>
</evidence>
<feature type="compositionally biased region" description="Polar residues" evidence="11">
    <location>
        <begin position="834"/>
        <end position="846"/>
    </location>
</feature>
<feature type="compositionally biased region" description="Polar residues" evidence="11">
    <location>
        <begin position="397"/>
        <end position="407"/>
    </location>
</feature>
<protein>
    <recommendedName>
        <fullName evidence="2">mRNA guanylyltransferase</fullName>
        <ecNumber evidence="2">2.7.7.50</ecNumber>
    </recommendedName>
</protein>
<feature type="region of interest" description="Disordered" evidence="11">
    <location>
        <begin position="1383"/>
        <end position="1857"/>
    </location>
</feature>
<accession>A0A9P6MVX1</accession>
<feature type="compositionally biased region" description="Basic and acidic residues" evidence="11">
    <location>
        <begin position="688"/>
        <end position="701"/>
    </location>
</feature>
<feature type="region of interest" description="Disordered" evidence="11">
    <location>
        <begin position="1277"/>
        <end position="1322"/>
    </location>
</feature>
<feature type="compositionally biased region" description="Low complexity" evidence="11">
    <location>
        <begin position="460"/>
        <end position="474"/>
    </location>
</feature>
<feature type="compositionally biased region" description="Polar residues" evidence="11">
    <location>
        <begin position="1009"/>
        <end position="1061"/>
    </location>
</feature>
<gene>
    <name evidence="14" type="primary">CEG1_2</name>
    <name evidence="14" type="ORF">BGZ80_010056</name>
</gene>
<feature type="domain" description="mRNA capping enzyme C-terminal" evidence="13">
    <location>
        <begin position="235"/>
        <end position="336"/>
    </location>
</feature>
<dbReference type="SUPFAM" id="SSF50249">
    <property type="entry name" value="Nucleic acid-binding proteins"/>
    <property type="match status" value="1"/>
</dbReference>
<feature type="compositionally biased region" description="Polar residues" evidence="11">
    <location>
        <begin position="1528"/>
        <end position="1537"/>
    </location>
</feature>
<dbReference type="Gene3D" id="2.40.50.140">
    <property type="entry name" value="Nucleic acid-binding proteins"/>
    <property type="match status" value="1"/>
</dbReference>
<dbReference type="Pfam" id="PF03919">
    <property type="entry name" value="mRNA_cap_C"/>
    <property type="match status" value="1"/>
</dbReference>
<evidence type="ECO:0000256" key="3">
    <source>
        <dbReference type="ARBA" id="ARBA00022664"/>
    </source>
</evidence>
<feature type="compositionally biased region" description="Low complexity" evidence="11">
    <location>
        <begin position="1411"/>
        <end position="1422"/>
    </location>
</feature>
<feature type="compositionally biased region" description="Low complexity" evidence="11">
    <location>
        <begin position="355"/>
        <end position="374"/>
    </location>
</feature>
<sequence length="1857" mass="204308">MSLTPRSSTPQMPFEFGVPIDANFRETLRSRIRALLQPKSEGLRSDEEYFVTEKVAGVRYMLLSTHTPKGPACFLIDRHYEISFVPQLLLPLRDNPTKYQNDTLLDGEMVVENDGNKKLLRFLVFDLIALNGVSVTQKTYNTRLGMMDQDVLAVQASKANEMKSKEPFTIERKPMQRSYGLNVILSGSKRHKHGGEGLIFVPVKQPYVPGISPKLLKWKSHTTAQFQIKVTQSKERKPLYCIHVKHGSGLKFYDYVTPEPPLAAEWHSSSPDGKIAEFWWDPQYQTQMFEKGYGLETRTGGWRFYRIREDKKDVDDEATLQAVVKGLDSLVTRQQLESQIDHIRTQWKAREAGISSNGNTAQSTQSTQSTQPTNRPAVRQLSISSSFSDNQPPPTTPSLNSPFLQSPSTTSHSGSHGYFSKKDRERKSSVDEHGSTGSLPAATPGTFSHPLPPKPPPFQPRQSSVDQSQTQSTSANSHSTKAEKESAASTTSTASPSTSASQPSDRKTTSPPPATTPTSAPPVSGAVVKNPLKLSQIPAHLQPIKPWMTTPPVPRAPPSDRGIKAIRTERRDSRDSNASGGESSPRSSASTTPVSRKSSLSTTETTKDSATATPSIATKTKEPASSREGPSNSASSPTSASHKDQPQTPTPAHTPTPVGMPRSSVTPAPPLTFSLPPTSIALPNSIPKNEEKKLPDEHRNAESSILNDGAELTLAETSTASLTPTKPLVENGDSSSTPTPVLGKRTYGPSTSIGEQSEDSLAQRRKLSDGTLSSPRTEAVMTGIGTLNLIASQSPKPIHSSPLAAQDNKKLSPLLLPLSSPGAIAVGSDDKQSSPRPSHSSAPKFTASSKLLHEISVYSDPTLHENNISEVKEEKQAMEVAPGLVQTPNNALEHKPHVAATAVIEDVEMREVDMGTAPLPTLALTHAERMAYEPPSDQEKKQAIEKASAQAMYRIEKQGELQAAKESKIREDVERFKEKSRIRKEKAQKRKLQEVNEAPIQDRRAQPVRQINQQQGKQSNSDSALLRGQSQDPQRLVYQTRQSKAAFRTETQQQSAQNSPKVQPRAAQYSGNTKEQVQSSQDSLSQSSVQRDQQATANDLDSIPPQERAEQQSHGISDQKMLEPGDANLHHRRINSMDRQAHTSQPHNPPTPEQRGDIEQYSHLYAKRLDVGQHSDPNHRRSHSDIGVMYKPVSAAIAQPQSSASGPFPVSGEPQVRSELEHRQGLYSSQNPSAPAPFRSDIDSPRMRNNIPFLTSTKEPVPTKLEYKAKLQFILNDEDSGPDIDEDDARERRASPGRSNWGYDQDSVQRAHAQSEYSTRSDYSLQEHQGIFGHSNVPASAVEPESALALAHRQQSKKQKTTQEFGAMEQNFNHRLDEHEYHMRQSQMQSMSSRPTAQQTQRPMPPVDHWPQQVHSQHSHSPQPMPGGQSHPPNHAQAHSMVRRIPAEAQGPPTQQPMSHPSARPMYQTSEHLQHGNPPGRPPHVDQYPMLGSGPAQDGPRSASDRPTHSRHSSLSKPGIAPEHSHPQGLSYQNSLSKAPPAHSNADQFGRGYPPVAHPPVQARSSAQAQLQQAQGQYHPQQQQQQQQQQAPVGTATRKNIPGEHHAGAFGPPQTSSAHPGYDSRPTHTQHLHPRQQQAIQQQQQQQQHLQHPPPNRHSEQEPPHDVEVLPGYHKQSQVPHQVRSGHNDQAGAPASHGYYEHEGHGASHGSGRSTMYGSQPLHPSAAQERQGVSYAPYRAAGTSHDQPYRSYPGSSARQPPGIDLGPKDDHVRGGSGGRGSMGHLPPEHSSLSHSSQRQQHSQHMSHGSASFHQQQQQQQYPPQQKLMHVQDHPHSQYPPQHHQHNAPTKISSPRHP</sequence>
<evidence type="ECO:0000256" key="6">
    <source>
        <dbReference type="ARBA" id="ARBA00022741"/>
    </source>
</evidence>
<feature type="region of interest" description="Disordered" evidence="11">
    <location>
        <begin position="1198"/>
        <end position="1247"/>
    </location>
</feature>
<dbReference type="SUPFAM" id="SSF56091">
    <property type="entry name" value="DNA ligase/mRNA capping enzyme, catalytic domain"/>
    <property type="match status" value="1"/>
</dbReference>
<dbReference type="EC" id="2.7.7.50" evidence="2"/>
<feature type="compositionally biased region" description="Low complexity" evidence="11">
    <location>
        <begin position="487"/>
        <end position="503"/>
    </location>
</feature>
<evidence type="ECO:0000256" key="9">
    <source>
        <dbReference type="ARBA" id="ARBA00023242"/>
    </source>
</evidence>
<dbReference type="InterPro" id="IPR013846">
    <property type="entry name" value="mRNA_cap_enzyme_C"/>
</dbReference>
<dbReference type="Pfam" id="PF01331">
    <property type="entry name" value="mRNA_cap_enzyme"/>
    <property type="match status" value="1"/>
</dbReference>
<dbReference type="GO" id="GO:0004484">
    <property type="term" value="F:mRNA guanylyltransferase activity"/>
    <property type="evidence" value="ECO:0007669"/>
    <property type="project" value="UniProtKB-EC"/>
</dbReference>
<dbReference type="Gene3D" id="3.30.470.30">
    <property type="entry name" value="DNA ligase/mRNA capping enzyme"/>
    <property type="match status" value="1"/>
</dbReference>
<feature type="compositionally biased region" description="Low complexity" evidence="11">
    <location>
        <begin position="1635"/>
        <end position="1651"/>
    </location>
</feature>
<evidence type="ECO:0000256" key="1">
    <source>
        <dbReference type="ARBA" id="ARBA00004123"/>
    </source>
</evidence>
<proteinExistence type="predicted"/>
<keyword evidence="9" id="KW-0539">Nucleus</keyword>
<feature type="compositionally biased region" description="Pro residues" evidence="11">
    <location>
        <begin position="450"/>
        <end position="459"/>
    </location>
</feature>
<comment type="catalytic activity">
    <reaction evidence="10">
        <text>a 5'-end diphospho-ribonucleoside in mRNA + GTP + H(+) = a 5'-end (5'-triphosphoguanosine)-ribonucleoside in mRNA + diphosphate</text>
        <dbReference type="Rhea" id="RHEA:67012"/>
        <dbReference type="Rhea" id="RHEA-COMP:17165"/>
        <dbReference type="Rhea" id="RHEA-COMP:17166"/>
        <dbReference type="ChEBI" id="CHEBI:15378"/>
        <dbReference type="ChEBI" id="CHEBI:33019"/>
        <dbReference type="ChEBI" id="CHEBI:37565"/>
        <dbReference type="ChEBI" id="CHEBI:167616"/>
        <dbReference type="ChEBI" id="CHEBI:167617"/>
        <dbReference type="EC" id="2.7.7.50"/>
    </reaction>
    <physiologicalReaction direction="left-to-right" evidence="10">
        <dbReference type="Rhea" id="RHEA:67013"/>
    </physiologicalReaction>
</comment>
<evidence type="ECO:0000313" key="14">
    <source>
        <dbReference type="EMBL" id="KAG0015092.1"/>
    </source>
</evidence>
<dbReference type="GO" id="GO:0006370">
    <property type="term" value="P:7-methylguanosine mRNA capping"/>
    <property type="evidence" value="ECO:0007669"/>
    <property type="project" value="UniProtKB-KW"/>
</dbReference>